<dbReference type="GO" id="GO:0005737">
    <property type="term" value="C:cytoplasm"/>
    <property type="evidence" value="ECO:0007669"/>
    <property type="project" value="TreeGrafter"/>
</dbReference>
<organism evidence="3">
    <name type="scientific">Tetraselmis sp. GSL018</name>
    <dbReference type="NCBI Taxonomy" id="582737"/>
    <lineage>
        <taxon>Eukaryota</taxon>
        <taxon>Viridiplantae</taxon>
        <taxon>Chlorophyta</taxon>
        <taxon>core chlorophytes</taxon>
        <taxon>Chlorodendrophyceae</taxon>
        <taxon>Chlorodendrales</taxon>
        <taxon>Chlorodendraceae</taxon>
        <taxon>Tetraselmis</taxon>
    </lineage>
</organism>
<dbReference type="PANTHER" id="PTHR45622:SF70">
    <property type="entry name" value="SECRETION-REGULATING GUANINE NUCLEOTIDE EXCHANGE FACTOR"/>
    <property type="match status" value="1"/>
</dbReference>
<dbReference type="InterPro" id="IPR000408">
    <property type="entry name" value="Reg_chr_condens"/>
</dbReference>
<dbReference type="Gene3D" id="2.130.10.30">
    <property type="entry name" value="Regulator of chromosome condensation 1/beta-lactamase-inhibitor protein II"/>
    <property type="match status" value="1"/>
</dbReference>
<proteinExistence type="predicted"/>
<dbReference type="AlphaFoldDB" id="A0A061R106"/>
<evidence type="ECO:0000256" key="1">
    <source>
        <dbReference type="ARBA" id="ARBA00022737"/>
    </source>
</evidence>
<evidence type="ECO:0000256" key="2">
    <source>
        <dbReference type="PROSITE-ProRule" id="PRU00235"/>
    </source>
</evidence>
<dbReference type="PROSITE" id="PS00626">
    <property type="entry name" value="RCC1_2"/>
    <property type="match status" value="1"/>
</dbReference>
<dbReference type="PRINTS" id="PR00633">
    <property type="entry name" value="RCCNDNSATION"/>
</dbReference>
<dbReference type="InterPro" id="IPR051709">
    <property type="entry name" value="Ub-ligase/GTPase-reg"/>
</dbReference>
<feature type="repeat" description="RCC1" evidence="2">
    <location>
        <begin position="150"/>
        <end position="220"/>
    </location>
</feature>
<keyword evidence="3" id="KW-0675">Receptor</keyword>
<reference evidence="3" key="1">
    <citation type="submission" date="2014-05" db="EMBL/GenBank/DDBJ databases">
        <title>The transcriptome of the halophilic microalga Tetraselmis sp. GSL018 isolated from the Great Salt Lake, Utah.</title>
        <authorList>
            <person name="Jinkerson R.E."/>
            <person name="D'Adamo S."/>
            <person name="Posewitz M.C."/>
        </authorList>
    </citation>
    <scope>NUCLEOTIDE SEQUENCE</scope>
    <source>
        <strain evidence="3">GSL018</strain>
    </source>
</reference>
<sequence length="223" mass="22791">MSWQRASRAPRLVRALRGVRAASLAAGHTCSAVVDGEGAVHAMGYGRFWQLGLGHDRDQETPREVEGLHDVAEVAFGGLHAVAVKRGGQVLAWGGNEHGCLGIGQAGRAEREPSLLPKVAAASVSCGWQHTAAVGSAGELLTWGWGGSAGEASSVGGEAASGGQLGLGDDFDRWTPQRLSSVILDGGRVAEAAGGGEAAPRVRFLQVSCGFNHTAAVIEVAAP</sequence>
<dbReference type="PANTHER" id="PTHR45622">
    <property type="entry name" value="UBIQUITIN-PROTEIN LIGASE E3A-RELATED"/>
    <property type="match status" value="1"/>
</dbReference>
<feature type="repeat" description="RCC1" evidence="2">
    <location>
        <begin position="88"/>
        <end position="137"/>
    </location>
</feature>
<dbReference type="InterPro" id="IPR009091">
    <property type="entry name" value="RCC1/BLIP-II"/>
</dbReference>
<accession>A0A061R106</accession>
<keyword evidence="1" id="KW-0677">Repeat</keyword>
<dbReference type="EMBL" id="GBEZ01022407">
    <property type="protein sequence ID" value="JAC64434.1"/>
    <property type="molecule type" value="Transcribed_RNA"/>
</dbReference>
<evidence type="ECO:0000313" key="3">
    <source>
        <dbReference type="EMBL" id="JAC64434.1"/>
    </source>
</evidence>
<gene>
    <name evidence="3" type="ORF">TSPGSL018_18318</name>
</gene>
<dbReference type="PROSITE" id="PS50012">
    <property type="entry name" value="RCC1_3"/>
    <property type="match status" value="3"/>
</dbReference>
<protein>
    <submittedName>
        <fullName evidence="3">Ultraviolet-b receptor uvr8-like</fullName>
    </submittedName>
</protein>
<dbReference type="SUPFAM" id="SSF50985">
    <property type="entry name" value="RCC1/BLIP-II"/>
    <property type="match status" value="1"/>
</dbReference>
<feature type="repeat" description="RCC1" evidence="2">
    <location>
        <begin position="38"/>
        <end position="87"/>
    </location>
</feature>
<name>A0A061R106_9CHLO</name>
<dbReference type="Pfam" id="PF00415">
    <property type="entry name" value="RCC1"/>
    <property type="match status" value="3"/>
</dbReference>